<dbReference type="Pfam" id="PF00098">
    <property type="entry name" value="zf-CCHC"/>
    <property type="match status" value="1"/>
</dbReference>
<dbReference type="Proteomes" id="UP001152795">
    <property type="component" value="Unassembled WGS sequence"/>
</dbReference>
<dbReference type="GO" id="GO:0003676">
    <property type="term" value="F:nucleic acid binding"/>
    <property type="evidence" value="ECO:0007669"/>
    <property type="project" value="InterPro"/>
</dbReference>
<dbReference type="GO" id="GO:0008270">
    <property type="term" value="F:zinc ion binding"/>
    <property type="evidence" value="ECO:0007669"/>
    <property type="project" value="InterPro"/>
</dbReference>
<sequence>MGVNIDDKELAMTLLASLPEKFKPLITALDAVGDENVSYEKVKNMLLNDIDRSSDAKGSDDAFAASRVWNKKGQHNGNWNKEKKRVFKGKCHNCQERGHYARDCPKRNADSANRKESKGSARCAEKDDATQHMTFDKSNLSDYVEFKQPCIVNLGDNRSILAYGKGTYRIVADLGDRVQNISLRDVLYLPDLEKNLLSVRAMVKLGANVRFEGEGCEITRNSKLLAVGKMQGKLYMLKVVTVDHVNIAKEDSNLKLWHYRYGHLGMDNVNKLMKGEM</sequence>
<dbReference type="InterPro" id="IPR001878">
    <property type="entry name" value="Znf_CCHC"/>
</dbReference>
<dbReference type="InterPro" id="IPR054722">
    <property type="entry name" value="PolX-like_BBD"/>
</dbReference>
<dbReference type="InterPro" id="IPR036875">
    <property type="entry name" value="Znf_CCHC_sf"/>
</dbReference>
<organism evidence="1 2">
    <name type="scientific">Paramuricea clavata</name>
    <name type="common">Red gorgonian</name>
    <name type="synonym">Violescent sea-whip</name>
    <dbReference type="NCBI Taxonomy" id="317549"/>
    <lineage>
        <taxon>Eukaryota</taxon>
        <taxon>Metazoa</taxon>
        <taxon>Cnidaria</taxon>
        <taxon>Anthozoa</taxon>
        <taxon>Octocorallia</taxon>
        <taxon>Malacalcyonacea</taxon>
        <taxon>Plexauridae</taxon>
        <taxon>Paramuricea</taxon>
    </lineage>
</organism>
<reference evidence="1" key="1">
    <citation type="submission" date="2020-04" db="EMBL/GenBank/DDBJ databases">
        <authorList>
            <person name="Alioto T."/>
            <person name="Alioto T."/>
            <person name="Gomez Garrido J."/>
        </authorList>
    </citation>
    <scope>NUCLEOTIDE SEQUENCE</scope>
    <source>
        <strain evidence="1">A484AB</strain>
    </source>
</reference>
<comment type="caution">
    <text evidence="1">The sequence shown here is derived from an EMBL/GenBank/DDBJ whole genome shotgun (WGS) entry which is preliminary data.</text>
</comment>
<evidence type="ECO:0000313" key="1">
    <source>
        <dbReference type="EMBL" id="CAB4035833.1"/>
    </source>
</evidence>
<dbReference type="PROSITE" id="PS50158">
    <property type="entry name" value="ZF_CCHC"/>
    <property type="match status" value="1"/>
</dbReference>
<dbReference type="EMBL" id="CACRXK020021409">
    <property type="protein sequence ID" value="CAB4035833.1"/>
    <property type="molecule type" value="Genomic_DNA"/>
</dbReference>
<dbReference type="Pfam" id="PF13976">
    <property type="entry name" value="gag_pre-integrs"/>
    <property type="match status" value="1"/>
</dbReference>
<dbReference type="OrthoDB" id="8031884at2759"/>
<dbReference type="Pfam" id="PF22936">
    <property type="entry name" value="Pol_BBD"/>
    <property type="match status" value="1"/>
</dbReference>
<protein>
    <submittedName>
        <fullName evidence="1">RNA-dependent DNA polymerase</fullName>
    </submittedName>
</protein>
<dbReference type="SUPFAM" id="SSF57756">
    <property type="entry name" value="Retrovirus zinc finger-like domains"/>
    <property type="match status" value="1"/>
</dbReference>
<evidence type="ECO:0000313" key="2">
    <source>
        <dbReference type="Proteomes" id="UP001152795"/>
    </source>
</evidence>
<dbReference type="SMART" id="SM00343">
    <property type="entry name" value="ZnF_C2HC"/>
    <property type="match status" value="1"/>
</dbReference>
<proteinExistence type="predicted"/>
<dbReference type="AlphaFoldDB" id="A0A7D9JV92"/>
<dbReference type="Gene3D" id="4.10.60.10">
    <property type="entry name" value="Zinc finger, CCHC-type"/>
    <property type="match status" value="1"/>
</dbReference>
<keyword evidence="2" id="KW-1185">Reference proteome</keyword>
<dbReference type="InterPro" id="IPR025724">
    <property type="entry name" value="GAG-pre-integrase_dom"/>
</dbReference>
<name>A0A7D9JV92_PARCT</name>
<feature type="non-terminal residue" evidence="1">
    <location>
        <position position="1"/>
    </location>
</feature>
<gene>
    <name evidence="1" type="ORF">PACLA_8A011847</name>
</gene>
<accession>A0A7D9JV92</accession>